<organism evidence="3">
    <name type="scientific">Volvox carteri f. nagariensis</name>
    <dbReference type="NCBI Taxonomy" id="3068"/>
    <lineage>
        <taxon>Eukaryota</taxon>
        <taxon>Viridiplantae</taxon>
        <taxon>Chlorophyta</taxon>
        <taxon>core chlorophytes</taxon>
        <taxon>Chlorophyceae</taxon>
        <taxon>CS clade</taxon>
        <taxon>Chlamydomonadales</taxon>
        <taxon>Volvocaceae</taxon>
        <taxon>Volvox</taxon>
    </lineage>
</organism>
<dbReference type="KEGG" id="vcn:VOLCADRAFT_108004"/>
<protein>
    <submittedName>
        <fullName evidence="2">Jordan transposition protein</fullName>
    </submittedName>
</protein>
<dbReference type="InParanoid" id="D8UHP8"/>
<feature type="compositionally biased region" description="Low complexity" evidence="1">
    <location>
        <begin position="305"/>
        <end position="318"/>
    </location>
</feature>
<feature type="region of interest" description="Disordered" evidence="1">
    <location>
        <begin position="254"/>
        <end position="386"/>
    </location>
</feature>
<keyword evidence="3" id="KW-1185">Reference proteome</keyword>
<dbReference type="RefSeq" id="XP_002958210.1">
    <property type="nucleotide sequence ID" value="XM_002958164.1"/>
</dbReference>
<dbReference type="OrthoDB" id="555489at2759"/>
<accession>D8UHP8</accession>
<dbReference type="Pfam" id="PF02992">
    <property type="entry name" value="Transposase_21"/>
    <property type="match status" value="1"/>
</dbReference>
<dbReference type="InterPro" id="IPR004242">
    <property type="entry name" value="Transposase_21"/>
</dbReference>
<feature type="region of interest" description="Disordered" evidence="1">
    <location>
        <begin position="638"/>
        <end position="715"/>
    </location>
</feature>
<feature type="region of interest" description="Disordered" evidence="1">
    <location>
        <begin position="186"/>
        <end position="238"/>
    </location>
</feature>
<evidence type="ECO:0000256" key="1">
    <source>
        <dbReference type="SAM" id="MobiDB-lite"/>
    </source>
</evidence>
<sequence length="1571" mass="173497">MSPSGTLMQIRDLYLQKRQIGQHLKREVFNFACELAQCRAGETFIVIVDGIEWVATVPRRSKPDDLVSMRFSAGNQVERTLVGMLGSGAKEESLKRYIREGLAMKTNEYKERIRGMSHDAALVFVRDHIRHTTPAQGQIGREDNMMYHWPMRPWTRLYDEAASAADRTMTTGNEEALKAGEEVVTSGGAEGGDAAMVDPVKHGGTGDAGEYGVSEDGTEVSGAGQSNGLAPSEAGEQSEELVHLGFGVCNETRKRKRAPNMTRLVADDEEQQREIDRGRNDTDDAAPRYPRMAGQQEEDARGSEAAAVPSPSAAGRAAMPSPRFPCTEEDARGGEAAAVPSPSAAGRAAMPSPRFPCTEGGASATVQLPPPAPEDARGGEAAAQAADERRRLLPNDEAHLEREIRRMAGAVVSYRESRHRRRPTRNRAIQSSSDSDVESEPEPEDSHVLETDLFKHTIDMVPVMLDKEGFAVVDDPHLASLITPDVPTSTTELVSGDKAAAIFQRGDLPSRQGGLPRLTHEGRLRLSNGTGRRMMVKLDKVQPGPSLSNIASYVEGVIQDIVERIPGLHLVKPGVILGNNPGGTAPIRRQTLHVDMQPGRGMSFVAIVPLEQDIELWAFAARAEPAAAAAAAAADDAEAGDASRADRSSAAAPPITMQQPPTLPHAVVLITPDTAGGTDEDDWDEPPDDMDTTENTDMEAASPTSPSQGHDHHEPAVRVDYEAYVPGRGDGGTLTCSYTEWRIPNVDWTNKSKLYTNLSADLLDMLAIKSKNKLTQAACEDIMKLQYKRCKIPEDERPTKYAQFLTFLQDQRVLTQEDCRYVSYEYCVMCGSLYAGDDHQSTVCLNPECGCLRAGNTKKFIYRSVTDYIRRLFASKHYSKEIRHHAKSAAERGLPDGFICDITDGKAYIVMKESEQGGQPPLRDTDILLGVFTDGVQAYKDDASYSLYPVAITAYNFSPDIRYTHGVTTVLGILPGSRKKDEGERPRVGCVLKLLSRELESLAERGVDTFDAHTESYINVRVRLLTAGGDYRAIEDMLRMSGAPRVKHGCYKCWTAGSKGVHKYNYPGAWTWLDGDDPIRRPASVLNPITDATGQSITRTANEPRPAVRTKVELVAMTPVPTHGGEVEPAPLEVMLQLLCSVSFLMDKAVPREDCLPILHGVARAVTLMEIHLPSCELDMKLHQLLHLAERIEHLGPSFTTAMWGYESLWNHLVKLMKNKQYPEATCMRSWIHKESVILAAERLPEGLCTFEPPQDAVSAGKLTHQQKAYWTVTNSTGPSVDTFSGNAAIGFKQAWRENLPEGFLLEMHETYLRHSTDYSDLFGVFTAWLWEQWTDDTTPGPFLSDYLSHMRLRTHSRRTLLHRDSHGSVSMRNKVLAKCCLSELWCQDVWVQPGLLLGSKPISGIHLAGRFLEKLVAIKLNNNVELTAFDSNKPKTSQACWFITRRCNSSDKMWAGKVLGLYRYRSPLNRDKFDVVLEVEWHAPLLGNNSDAEVAVDQFMNVPLVDARAASVSNTGSRYYLAEDVAPCRVHILPHPSKRGALCVLSRSYSFMRVAGWEALQPQTPWARSR</sequence>
<dbReference type="GeneID" id="9623306"/>
<feature type="region of interest" description="Disordered" evidence="1">
    <location>
        <begin position="413"/>
        <end position="446"/>
    </location>
</feature>
<name>D8UHP8_VOLCA</name>
<feature type="compositionally biased region" description="Acidic residues" evidence="1">
    <location>
        <begin position="678"/>
        <end position="697"/>
    </location>
</feature>
<proteinExistence type="predicted"/>
<dbReference type="EMBL" id="GL378408">
    <property type="protein sequence ID" value="EFJ40744.1"/>
    <property type="molecule type" value="Genomic_DNA"/>
</dbReference>
<reference evidence="2 3" key="1">
    <citation type="journal article" date="2010" name="Science">
        <title>Genomic analysis of organismal complexity in the multicellular green alga Volvox carteri.</title>
        <authorList>
            <person name="Prochnik S.E."/>
            <person name="Umen J."/>
            <person name="Nedelcu A.M."/>
            <person name="Hallmann A."/>
            <person name="Miller S.M."/>
            <person name="Nishii I."/>
            <person name="Ferris P."/>
            <person name="Kuo A."/>
            <person name="Mitros T."/>
            <person name="Fritz-Laylin L.K."/>
            <person name="Hellsten U."/>
            <person name="Chapman J."/>
            <person name="Simakov O."/>
            <person name="Rensing S.A."/>
            <person name="Terry A."/>
            <person name="Pangilinan J."/>
            <person name="Kapitonov V."/>
            <person name="Jurka J."/>
            <person name="Salamov A."/>
            <person name="Shapiro H."/>
            <person name="Schmutz J."/>
            <person name="Grimwood J."/>
            <person name="Lindquist E."/>
            <person name="Lucas S."/>
            <person name="Grigoriev I.V."/>
            <person name="Schmitt R."/>
            <person name="Kirk D."/>
            <person name="Rokhsar D.S."/>
        </authorList>
    </citation>
    <scope>NUCLEOTIDE SEQUENCE [LARGE SCALE GENOMIC DNA]</scope>
    <source>
        <strain evidence="3">f. Nagariensis / Eve</strain>
    </source>
</reference>
<evidence type="ECO:0000313" key="3">
    <source>
        <dbReference type="Proteomes" id="UP000001058"/>
    </source>
</evidence>
<feature type="compositionally biased region" description="Basic and acidic residues" evidence="1">
    <location>
        <begin position="272"/>
        <end position="286"/>
    </location>
</feature>
<gene>
    <name evidence="2" type="primary">jtnpB3</name>
    <name evidence="2" type="ORF">VOLCADRAFT_108004</name>
</gene>
<evidence type="ECO:0000313" key="2">
    <source>
        <dbReference type="EMBL" id="EFJ40744.1"/>
    </source>
</evidence>
<dbReference type="Proteomes" id="UP000001058">
    <property type="component" value="Unassembled WGS sequence"/>
</dbReference>